<comment type="subcellular location">
    <subcellularLocation>
        <location evidence="1">Nucleus</location>
        <location evidence="1">Nucleolus</location>
    </subcellularLocation>
</comment>
<feature type="domain" description="TcmA/NAT10 helicase" evidence="9">
    <location>
        <begin position="99"/>
        <end position="318"/>
    </location>
</feature>
<dbReference type="OrthoDB" id="10067491at2759"/>
<evidence type="ECO:0000313" key="13">
    <source>
        <dbReference type="Proteomes" id="UP000030744"/>
    </source>
</evidence>
<keyword evidence="13" id="KW-1185">Reference proteome</keyword>
<protein>
    <submittedName>
        <fullName evidence="12">UPF0202 family protein, putative</fullName>
    </submittedName>
</protein>
<dbReference type="EMBL" id="HG736450">
    <property type="protein sequence ID" value="CDJ36640.1"/>
    <property type="molecule type" value="Genomic_DNA"/>
</dbReference>
<evidence type="ECO:0000259" key="11">
    <source>
        <dbReference type="Pfam" id="PF13725"/>
    </source>
</evidence>
<dbReference type="AlphaFoldDB" id="U6KF24"/>
<evidence type="ECO:0000256" key="6">
    <source>
        <dbReference type="ARBA" id="ARBA00022840"/>
    </source>
</evidence>
<dbReference type="CDD" id="cd04301">
    <property type="entry name" value="NAT_SF"/>
    <property type="match status" value="1"/>
</dbReference>
<feature type="domain" description="Possible tRNA binding" evidence="11">
    <location>
        <begin position="589"/>
        <end position="812"/>
    </location>
</feature>
<dbReference type="Gene3D" id="3.40.50.300">
    <property type="entry name" value="P-loop containing nucleotide triphosphate hydrolases"/>
    <property type="match status" value="1"/>
</dbReference>
<dbReference type="InterPro" id="IPR007807">
    <property type="entry name" value="TcmA/NAT10_helicase"/>
</dbReference>
<dbReference type="GO" id="GO:0000049">
    <property type="term" value="F:tRNA binding"/>
    <property type="evidence" value="ECO:0007669"/>
    <property type="project" value="TreeGrafter"/>
</dbReference>
<dbReference type="PANTHER" id="PTHR10925">
    <property type="entry name" value="N-ACETYLTRANSFERASE 10"/>
    <property type="match status" value="1"/>
</dbReference>
<dbReference type="InterPro" id="IPR000182">
    <property type="entry name" value="GNAT_dom"/>
</dbReference>
<keyword evidence="6" id="KW-0067">ATP-binding</keyword>
<dbReference type="GO" id="GO:0005524">
    <property type="term" value="F:ATP binding"/>
    <property type="evidence" value="ECO:0007669"/>
    <property type="project" value="UniProtKB-KW"/>
</dbReference>
<evidence type="ECO:0000259" key="10">
    <source>
        <dbReference type="Pfam" id="PF13718"/>
    </source>
</evidence>
<sequence length="879" mass="95514">MEAAADPVLLQQQQQLHQQQQQQLQQIQDKVQHAPPLDTLVKLCVTPDQATAVIAFLDCLCSCSSFRSKLQQDSSQQQTTAAATTTAGAVAAAYQTVALTAARGRGKSAALGLAVAAAAALGVSSTFVCAPSAENVQTLFEFVQKGLVAMGLREQIDFQVSVETVGTGRRGPRGADVSGAGSSGLYERQEVKAITQIEVYRQHKQRIKFIFPHEHQTLINADLLVIDEAASIPLPIVKKLLGPYTVLLASTVNGYEGTGRSLSLKLLSDLRRGCRGPPGDGGDRGPRRQLKELSLSSPIRYAAGDAVEQWLNDLLCLDCTEAPALDPEVAIEGALSRGAIREALGRGLRPAGDLLPWTLAQAFGDEDVGLLTGARIVRIAVHPSLQRMGFGSAALQQLIDFFEGKGLSLQEPPEFAAFAQTKQKQQQQQQQQQQNGKGKKKRKERVSTLDADIEDLDAEAGASEEETEKETDEETESEGEEESEETAAKAKKHKKEKGASKKQPAASAASTAAGDGAAAELSLREKEEEEAVLLLLLLLLLPAAAAAAAAATPAEKETATRREEIRRRGLFGGIDADAETPARAADGQWVHLFAADFRRRFVQLLGGPFRRLPVSLALAIASGGPQAPEGPPDGFLPPLDAQKLLNFFTLHDLSRLHQYAQQLADLPLITDLIPELCLLYFTQRLKHLHLSFLQAATLLGLGGQRRPPDELAEEFRVPVHQILALFNKAVVKLHQHLHGLLVAEEAENFTKASTRRVAVKQGVAVGLGGPQGPLGEEQQAAAAEVLQQQALQLKKIKEALGPDAVEKYGVSHFTEEDIAGATKGREVSGEVLKCLQEETERHKYRQEETERHKYRQEETERHKYRQEETEKHKYREKGT</sequence>
<dbReference type="GO" id="GO:1904812">
    <property type="term" value="P:rRNA acetylation involved in maturation of SSU-rRNA"/>
    <property type="evidence" value="ECO:0007669"/>
    <property type="project" value="TreeGrafter"/>
</dbReference>
<feature type="compositionally biased region" description="Low complexity" evidence="8">
    <location>
        <begin position="420"/>
        <end position="436"/>
    </location>
</feature>
<dbReference type="GeneID" id="60403876"/>
<dbReference type="RefSeq" id="XP_037878928.1">
    <property type="nucleotide sequence ID" value="XM_038023074.1"/>
</dbReference>
<feature type="region of interest" description="Disordered" evidence="8">
    <location>
        <begin position="418"/>
        <end position="513"/>
    </location>
</feature>
<keyword evidence="4" id="KW-0819">tRNA processing</keyword>
<dbReference type="Pfam" id="PF13718">
    <property type="entry name" value="GNAT_acetyltr_2"/>
    <property type="match status" value="1"/>
</dbReference>
<accession>U6KF24</accession>
<feature type="compositionally biased region" description="Low complexity" evidence="8">
    <location>
        <begin position="501"/>
        <end position="513"/>
    </location>
</feature>
<evidence type="ECO:0000256" key="5">
    <source>
        <dbReference type="ARBA" id="ARBA00022741"/>
    </source>
</evidence>
<dbReference type="SUPFAM" id="SSF55729">
    <property type="entry name" value="Acyl-CoA N-acyltransferases (Nat)"/>
    <property type="match status" value="1"/>
</dbReference>
<dbReference type="VEuPathDB" id="ToxoDB:EMH_0021800"/>
<evidence type="ECO:0000256" key="4">
    <source>
        <dbReference type="ARBA" id="ARBA00022694"/>
    </source>
</evidence>
<feature type="compositionally biased region" description="Acidic residues" evidence="8">
    <location>
        <begin position="451"/>
        <end position="485"/>
    </location>
</feature>
<dbReference type="GO" id="GO:1990883">
    <property type="term" value="F:18S rRNA cytidine N-acetyltransferase activity"/>
    <property type="evidence" value="ECO:0007669"/>
    <property type="project" value="TreeGrafter"/>
</dbReference>
<evidence type="ECO:0000259" key="9">
    <source>
        <dbReference type="Pfam" id="PF05127"/>
    </source>
</evidence>
<dbReference type="GO" id="GO:0030686">
    <property type="term" value="C:90S preribosome"/>
    <property type="evidence" value="ECO:0007669"/>
    <property type="project" value="TreeGrafter"/>
</dbReference>
<keyword evidence="7" id="KW-0012">Acyltransferase</keyword>
<dbReference type="Proteomes" id="UP000030744">
    <property type="component" value="Unassembled WGS sequence"/>
</dbReference>
<gene>
    <name evidence="12" type="ORF">EMH_0021800</name>
</gene>
<evidence type="ECO:0000256" key="8">
    <source>
        <dbReference type="SAM" id="MobiDB-lite"/>
    </source>
</evidence>
<keyword evidence="5" id="KW-0547">Nucleotide-binding</keyword>
<dbReference type="InterPro" id="IPR027417">
    <property type="entry name" value="P-loop_NTPase"/>
</dbReference>
<evidence type="ECO:0000313" key="12">
    <source>
        <dbReference type="EMBL" id="CDJ36640.1"/>
    </source>
</evidence>
<proteinExistence type="predicted"/>
<dbReference type="Pfam" id="PF05127">
    <property type="entry name" value="NAT10_TcmA_helicase"/>
    <property type="match status" value="1"/>
</dbReference>
<dbReference type="InterPro" id="IPR027992">
    <property type="entry name" value="tRNA_bind_dom"/>
</dbReference>
<dbReference type="GO" id="GO:0008033">
    <property type="term" value="P:tRNA processing"/>
    <property type="evidence" value="ECO:0007669"/>
    <property type="project" value="UniProtKB-KW"/>
</dbReference>
<reference evidence="12" key="1">
    <citation type="submission" date="2013-10" db="EMBL/GenBank/DDBJ databases">
        <title>Genomic analysis of the causative agents of coccidiosis in chickens.</title>
        <authorList>
            <person name="Reid A.J."/>
            <person name="Blake D."/>
            <person name="Billington K."/>
            <person name="Browne H."/>
            <person name="Dunn M."/>
            <person name="Hung S."/>
            <person name="Kawahara F."/>
            <person name="Miranda-Saavedra D."/>
            <person name="Mourier T."/>
            <person name="Nagra H."/>
            <person name="Otto T.D."/>
            <person name="Rawlings N."/>
            <person name="Sanchez A."/>
            <person name="Sanders M."/>
            <person name="Subramaniam C."/>
            <person name="Tay Y."/>
            <person name="Dear P."/>
            <person name="Doerig C."/>
            <person name="Gruber A."/>
            <person name="Parkinson J."/>
            <person name="Shirley M."/>
            <person name="Wan K.L."/>
            <person name="Berriman M."/>
            <person name="Tomley F."/>
            <person name="Pain A."/>
        </authorList>
    </citation>
    <scope>NUCLEOTIDE SEQUENCE [LARGE SCALE GENOMIC DNA]</scope>
    <source>
        <strain evidence="12">Houghton</strain>
    </source>
</reference>
<dbReference type="GO" id="GO:0005730">
    <property type="term" value="C:nucleolus"/>
    <property type="evidence" value="ECO:0007669"/>
    <property type="project" value="UniProtKB-SubCell"/>
</dbReference>
<reference evidence="12" key="2">
    <citation type="submission" date="2013-10" db="EMBL/GenBank/DDBJ databases">
        <authorList>
            <person name="Aslett M."/>
        </authorList>
    </citation>
    <scope>NUCLEOTIDE SEQUENCE [LARGE SCALE GENOMIC DNA]</scope>
    <source>
        <strain evidence="12">Houghton</strain>
    </source>
</reference>
<keyword evidence="3" id="KW-0808">Transferase</keyword>
<evidence type="ECO:0000256" key="1">
    <source>
        <dbReference type="ARBA" id="ARBA00004604"/>
    </source>
</evidence>
<feature type="region of interest" description="Disordered" evidence="8">
    <location>
        <begin position="838"/>
        <end position="879"/>
    </location>
</feature>
<evidence type="ECO:0000256" key="3">
    <source>
        <dbReference type="ARBA" id="ARBA00022679"/>
    </source>
</evidence>
<dbReference type="Gene3D" id="3.40.630.30">
    <property type="match status" value="1"/>
</dbReference>
<dbReference type="PANTHER" id="PTHR10925:SF5">
    <property type="entry name" value="RNA CYTIDINE ACETYLTRANSFERASE"/>
    <property type="match status" value="1"/>
</dbReference>
<organism evidence="12 13">
    <name type="scientific">Eimeria mitis</name>
    <dbReference type="NCBI Taxonomy" id="44415"/>
    <lineage>
        <taxon>Eukaryota</taxon>
        <taxon>Sar</taxon>
        <taxon>Alveolata</taxon>
        <taxon>Apicomplexa</taxon>
        <taxon>Conoidasida</taxon>
        <taxon>Coccidia</taxon>
        <taxon>Eucoccidiorida</taxon>
        <taxon>Eimeriorina</taxon>
        <taxon>Eimeriidae</taxon>
        <taxon>Eimeria</taxon>
    </lineage>
</organism>
<dbReference type="InterPro" id="IPR032672">
    <property type="entry name" value="TmcA/NAT10/Kre33"/>
</dbReference>
<name>U6KF24_9EIME</name>
<keyword evidence="2" id="KW-0698">rRNA processing</keyword>
<feature type="domain" description="N-acetyltransferase" evidence="10">
    <location>
        <begin position="329"/>
        <end position="449"/>
    </location>
</feature>
<dbReference type="Pfam" id="PF13725">
    <property type="entry name" value="tRNA_bind_2"/>
    <property type="match status" value="1"/>
</dbReference>
<evidence type="ECO:0000256" key="7">
    <source>
        <dbReference type="ARBA" id="ARBA00023315"/>
    </source>
</evidence>
<evidence type="ECO:0000256" key="2">
    <source>
        <dbReference type="ARBA" id="ARBA00022552"/>
    </source>
</evidence>
<dbReference type="InterPro" id="IPR016181">
    <property type="entry name" value="Acyl_CoA_acyltransferase"/>
</dbReference>